<sequence>MNHFDALAEFEKEFKRLFKKYRTLDDDLEKFKKILITTPTGIGKNFVTVYSSQTVKIVKARMACRALRDRSLRIIYSYFEQERRIDFIEIYFKGEKENEDLERIKEYLKNQNSTRHPI</sequence>
<comment type="caution">
    <text evidence="1">The sequence shown here is derived from an EMBL/GenBank/DDBJ whole genome shotgun (WGS) entry which is preliminary data.</text>
</comment>
<name>A0A0G1A3K9_9BACT</name>
<dbReference type="Proteomes" id="UP000034837">
    <property type="component" value="Unassembled WGS sequence"/>
</dbReference>
<proteinExistence type="predicted"/>
<gene>
    <name evidence="1" type="ORF">UV20_C0025G0005</name>
</gene>
<accession>A0A0G1A3K9</accession>
<evidence type="ECO:0000313" key="1">
    <source>
        <dbReference type="EMBL" id="KKS55575.1"/>
    </source>
</evidence>
<reference evidence="1 2" key="1">
    <citation type="journal article" date="2015" name="Nature">
        <title>rRNA introns, odd ribosomes, and small enigmatic genomes across a large radiation of phyla.</title>
        <authorList>
            <person name="Brown C.T."/>
            <person name="Hug L.A."/>
            <person name="Thomas B.C."/>
            <person name="Sharon I."/>
            <person name="Castelle C.J."/>
            <person name="Singh A."/>
            <person name="Wilkins M.J."/>
            <person name="Williams K.H."/>
            <person name="Banfield J.F."/>
        </authorList>
    </citation>
    <scope>NUCLEOTIDE SEQUENCE [LARGE SCALE GENOMIC DNA]</scope>
</reference>
<evidence type="ECO:0000313" key="2">
    <source>
        <dbReference type="Proteomes" id="UP000034837"/>
    </source>
</evidence>
<protein>
    <submittedName>
        <fullName evidence="1">Uncharacterized protein</fullName>
    </submittedName>
</protein>
<organism evidence="1 2">
    <name type="scientific">Candidatus Magasanikbacteria bacterium GW2011_GWA2_42_32</name>
    <dbReference type="NCBI Taxonomy" id="1619039"/>
    <lineage>
        <taxon>Bacteria</taxon>
        <taxon>Candidatus Magasanikiibacteriota</taxon>
    </lineage>
</organism>
<dbReference type="EMBL" id="LCDO01000025">
    <property type="protein sequence ID" value="KKS55575.1"/>
    <property type="molecule type" value="Genomic_DNA"/>
</dbReference>
<dbReference type="AlphaFoldDB" id="A0A0G1A3K9"/>